<feature type="repeat" description="WD" evidence="7">
    <location>
        <begin position="130"/>
        <end position="171"/>
    </location>
</feature>
<accession>A0A1X6P2H3</accession>
<evidence type="ECO:0000256" key="4">
    <source>
        <dbReference type="ARBA" id="ARBA00022737"/>
    </source>
</evidence>
<gene>
    <name evidence="10" type="ORF">BU14_0258s0032</name>
</gene>
<dbReference type="GO" id="GO:1905786">
    <property type="term" value="P:positive regulation of anaphase-promoting complex-dependent catabolic process"/>
    <property type="evidence" value="ECO:0007669"/>
    <property type="project" value="TreeGrafter"/>
</dbReference>
<keyword evidence="2 7" id="KW-0853">WD repeat</keyword>
<evidence type="ECO:0000256" key="3">
    <source>
        <dbReference type="ARBA" id="ARBA00022618"/>
    </source>
</evidence>
<sequence>MADAPAGGAPAAPPAGAPSAAGAAPPLSAAAAASKILAFKGKAPAPRDGYVNSTRVLYSAAAGPGVSRRRAFRAVPSAPTKVLDAPEMLDDYYLNLLDWNAANVLAVALRDTVYLWNASSGTIEELCRASSGADDYVTSLSWIADGNYLAVGTNSKEVQIWDTDKLARLRTMRSHAGRVGALAWNGPVLSSGSRDAAIHHHDVRVARHHTATLAGHTQEVCGLRWSPNGTTLASGGNDNLLCVWDAAGSAARTGAGGVATQAPRHVLTQHTGAVKALAWCPWQTNLLATGGGTADRHLRFWNAASGACVNAVDTKSQVCSIVWSPTERELVTSHGFSQNQLTLWKYPSLTRMAELRAHTSRVLHTALSPDGQTVVSAAADETLRFWNVFAGEGGRGRRRARRRRSGGRARMGRRRRCRGAAASAERRRRRVAVAAAVAAAAAAVVADAATVGLPVQPVWRCRRAQVLRLPHSPPGPCAECGFVFLLFG</sequence>
<evidence type="ECO:0000256" key="8">
    <source>
        <dbReference type="SAM" id="MobiDB-lite"/>
    </source>
</evidence>
<dbReference type="OrthoDB" id="10263272at2759"/>
<keyword evidence="3" id="KW-0132">Cell division</keyword>
<feature type="repeat" description="WD" evidence="7">
    <location>
        <begin position="213"/>
        <end position="245"/>
    </location>
</feature>
<evidence type="ECO:0000256" key="2">
    <source>
        <dbReference type="ARBA" id="ARBA00022574"/>
    </source>
</evidence>
<feature type="domain" description="CDC20/Fizzy WD40" evidence="9">
    <location>
        <begin position="83"/>
        <end position="386"/>
    </location>
</feature>
<dbReference type="CDD" id="cd00200">
    <property type="entry name" value="WD40"/>
    <property type="match status" value="1"/>
</dbReference>
<evidence type="ECO:0000259" key="9">
    <source>
        <dbReference type="Pfam" id="PF24807"/>
    </source>
</evidence>
<dbReference type="InterPro" id="IPR033010">
    <property type="entry name" value="Cdc20/Fizzy"/>
</dbReference>
<dbReference type="GO" id="GO:0005680">
    <property type="term" value="C:anaphase-promoting complex"/>
    <property type="evidence" value="ECO:0007669"/>
    <property type="project" value="TreeGrafter"/>
</dbReference>
<dbReference type="PROSITE" id="PS50294">
    <property type="entry name" value="WD_REPEATS_REGION"/>
    <property type="match status" value="3"/>
</dbReference>
<evidence type="ECO:0000313" key="10">
    <source>
        <dbReference type="EMBL" id="OSX75027.1"/>
    </source>
</evidence>
<dbReference type="GO" id="GO:0051301">
    <property type="term" value="P:cell division"/>
    <property type="evidence" value="ECO:0007669"/>
    <property type="project" value="UniProtKB-KW"/>
</dbReference>
<dbReference type="GO" id="GO:0010997">
    <property type="term" value="F:anaphase-promoting complex binding"/>
    <property type="evidence" value="ECO:0007669"/>
    <property type="project" value="InterPro"/>
</dbReference>
<dbReference type="InterPro" id="IPR019775">
    <property type="entry name" value="WD40_repeat_CS"/>
</dbReference>
<keyword evidence="5" id="KW-0498">Mitosis</keyword>
<evidence type="ECO:0000256" key="7">
    <source>
        <dbReference type="PROSITE-ProRule" id="PRU00221"/>
    </source>
</evidence>
<feature type="compositionally biased region" description="Basic residues" evidence="8">
    <location>
        <begin position="396"/>
        <end position="418"/>
    </location>
</feature>
<protein>
    <recommendedName>
        <fullName evidence="9">CDC20/Fizzy WD40 domain-containing protein</fullName>
    </recommendedName>
</protein>
<dbReference type="InterPro" id="IPR056150">
    <property type="entry name" value="WD40_CDC20-Fz"/>
</dbReference>
<keyword evidence="11" id="KW-1185">Reference proteome</keyword>
<dbReference type="GO" id="GO:1990757">
    <property type="term" value="F:ubiquitin ligase activator activity"/>
    <property type="evidence" value="ECO:0007669"/>
    <property type="project" value="TreeGrafter"/>
</dbReference>
<dbReference type="InterPro" id="IPR036322">
    <property type="entry name" value="WD40_repeat_dom_sf"/>
</dbReference>
<evidence type="ECO:0000256" key="1">
    <source>
        <dbReference type="ARBA" id="ARBA00006445"/>
    </source>
</evidence>
<dbReference type="SUPFAM" id="SSF50978">
    <property type="entry name" value="WD40 repeat-like"/>
    <property type="match status" value="1"/>
</dbReference>
<proteinExistence type="inferred from homology"/>
<dbReference type="PROSITE" id="PS00678">
    <property type="entry name" value="WD_REPEATS_1"/>
    <property type="match status" value="1"/>
</dbReference>
<dbReference type="PANTHER" id="PTHR19918:SF8">
    <property type="entry name" value="FI02843P"/>
    <property type="match status" value="1"/>
</dbReference>
<feature type="region of interest" description="Disordered" evidence="8">
    <location>
        <begin position="396"/>
        <end position="423"/>
    </location>
</feature>
<dbReference type="Gene3D" id="2.130.10.10">
    <property type="entry name" value="YVTN repeat-like/Quinoprotein amine dehydrogenase"/>
    <property type="match status" value="1"/>
</dbReference>
<dbReference type="InterPro" id="IPR015943">
    <property type="entry name" value="WD40/YVTN_repeat-like_dom_sf"/>
</dbReference>
<dbReference type="Pfam" id="PF24807">
    <property type="entry name" value="WD40_CDC20-Fz"/>
    <property type="match status" value="1"/>
</dbReference>
<evidence type="ECO:0000313" key="11">
    <source>
        <dbReference type="Proteomes" id="UP000218209"/>
    </source>
</evidence>
<keyword evidence="6" id="KW-0131">Cell cycle</keyword>
<dbReference type="EMBL" id="KV918921">
    <property type="protein sequence ID" value="OSX75027.1"/>
    <property type="molecule type" value="Genomic_DNA"/>
</dbReference>
<dbReference type="PROSITE" id="PS50082">
    <property type="entry name" value="WD_REPEATS_2"/>
    <property type="match status" value="3"/>
</dbReference>
<feature type="repeat" description="WD" evidence="7">
    <location>
        <begin position="355"/>
        <end position="388"/>
    </location>
</feature>
<evidence type="ECO:0000256" key="6">
    <source>
        <dbReference type="ARBA" id="ARBA00023306"/>
    </source>
</evidence>
<name>A0A1X6P2H3_PORUM</name>
<reference evidence="10 11" key="1">
    <citation type="submission" date="2017-03" db="EMBL/GenBank/DDBJ databases">
        <title>WGS assembly of Porphyra umbilicalis.</title>
        <authorList>
            <person name="Brawley S.H."/>
            <person name="Blouin N.A."/>
            <person name="Ficko-Blean E."/>
            <person name="Wheeler G.L."/>
            <person name="Lohr M."/>
            <person name="Goodson H.V."/>
            <person name="Jenkins J.W."/>
            <person name="Blaby-Haas C.E."/>
            <person name="Helliwell K.E."/>
            <person name="Chan C."/>
            <person name="Marriage T."/>
            <person name="Bhattacharya D."/>
            <person name="Klein A.S."/>
            <person name="Badis Y."/>
            <person name="Brodie J."/>
            <person name="Cao Y."/>
            <person name="Collen J."/>
            <person name="Dittami S.M."/>
            <person name="Gachon C.M."/>
            <person name="Green B.R."/>
            <person name="Karpowicz S."/>
            <person name="Kim J.W."/>
            <person name="Kudahl U."/>
            <person name="Lin S."/>
            <person name="Michel G."/>
            <person name="Mittag M."/>
            <person name="Olson B.J."/>
            <person name="Pangilinan J."/>
            <person name="Peng Y."/>
            <person name="Qiu H."/>
            <person name="Shu S."/>
            <person name="Singer J.T."/>
            <person name="Smith A.G."/>
            <person name="Sprecher B.N."/>
            <person name="Wagner V."/>
            <person name="Wang W."/>
            <person name="Wang Z.-Y."/>
            <person name="Yan J."/>
            <person name="Yarish C."/>
            <person name="Zoeuner-Riek S."/>
            <person name="Zhuang Y."/>
            <person name="Zou Y."/>
            <person name="Lindquist E.A."/>
            <person name="Grimwood J."/>
            <person name="Barry K."/>
            <person name="Rokhsar D.S."/>
            <person name="Schmutz J."/>
            <person name="Stiller J.W."/>
            <person name="Grossman A.R."/>
            <person name="Prochnik S.E."/>
        </authorList>
    </citation>
    <scope>NUCLEOTIDE SEQUENCE [LARGE SCALE GENOMIC DNA]</scope>
    <source>
        <strain evidence="10">4086291</strain>
    </source>
</reference>
<dbReference type="InterPro" id="IPR001680">
    <property type="entry name" value="WD40_rpt"/>
</dbReference>
<dbReference type="AlphaFoldDB" id="A0A1X6P2H3"/>
<evidence type="ECO:0000256" key="5">
    <source>
        <dbReference type="ARBA" id="ARBA00022776"/>
    </source>
</evidence>
<dbReference type="GO" id="GO:0031145">
    <property type="term" value="P:anaphase-promoting complex-dependent catabolic process"/>
    <property type="evidence" value="ECO:0007669"/>
    <property type="project" value="TreeGrafter"/>
</dbReference>
<keyword evidence="4" id="KW-0677">Repeat</keyword>
<feature type="compositionally biased region" description="Low complexity" evidence="8">
    <location>
        <begin position="1"/>
        <end position="10"/>
    </location>
</feature>
<feature type="region of interest" description="Disordered" evidence="8">
    <location>
        <begin position="1"/>
        <end position="20"/>
    </location>
</feature>
<dbReference type="SMART" id="SM00320">
    <property type="entry name" value="WD40"/>
    <property type="match status" value="7"/>
</dbReference>
<dbReference type="Proteomes" id="UP000218209">
    <property type="component" value="Unassembled WGS sequence"/>
</dbReference>
<organism evidence="10 11">
    <name type="scientific">Porphyra umbilicalis</name>
    <name type="common">Purple laver</name>
    <name type="synonym">Red alga</name>
    <dbReference type="NCBI Taxonomy" id="2786"/>
    <lineage>
        <taxon>Eukaryota</taxon>
        <taxon>Rhodophyta</taxon>
        <taxon>Bangiophyceae</taxon>
        <taxon>Bangiales</taxon>
        <taxon>Bangiaceae</taxon>
        <taxon>Porphyra</taxon>
    </lineage>
</organism>
<comment type="similarity">
    <text evidence="1">Belongs to the WD repeat CDC20/Fizzy family.</text>
</comment>
<dbReference type="PANTHER" id="PTHR19918">
    <property type="entry name" value="CELL DIVISION CYCLE 20 CDC20 FIZZY -RELATED"/>
    <property type="match status" value="1"/>
</dbReference>